<dbReference type="EMBL" id="JRYO01000246">
    <property type="protein sequence ID" value="KHE90689.1"/>
    <property type="molecule type" value="Genomic_DNA"/>
</dbReference>
<comment type="similarity">
    <text evidence="1">Belongs to the polysaccharide synthase family.</text>
</comment>
<protein>
    <recommendedName>
        <fullName evidence="2">Polysaccharide biosynthesis protein CapD-like domain-containing protein</fullName>
    </recommendedName>
</protein>
<accession>A0A0B0EDD3</accession>
<dbReference type="InterPro" id="IPR003869">
    <property type="entry name" value="Polysac_CapD-like"/>
</dbReference>
<dbReference type="SUPFAM" id="SSF51735">
    <property type="entry name" value="NAD(P)-binding Rossmann-fold domains"/>
    <property type="match status" value="1"/>
</dbReference>
<evidence type="ECO:0000259" key="2">
    <source>
        <dbReference type="Pfam" id="PF02719"/>
    </source>
</evidence>
<sequence length="215" mass="24393">MISTDKAVRPTNVMGTTKRICELFIQNFNRVSDTDYVAVRFGNVLDSSGSVVPKFKQQIRNGGPVTVTHPDITRYFMLIPEAVQLVMQAASLGKGGEIFILDMGEPVKIVDMAKDMIRMMGFTPEEVKIEYTGLRSGEKLYEELLINDTEKHTKYDSITVAGVTNVNWEEFKNDIDELTQFAYRGNVEASIRKLKKLVPEFNPQNEVYKSILEKK</sequence>
<dbReference type="AlphaFoldDB" id="A0A0B0EDD3"/>
<dbReference type="InterPro" id="IPR036291">
    <property type="entry name" value="NAD(P)-bd_dom_sf"/>
</dbReference>
<reference evidence="3 4" key="1">
    <citation type="submission" date="2014-10" db="EMBL/GenBank/DDBJ databases">
        <title>Draft genome of anammox bacterium scalindua brodae, obtained using differential coverage binning of sequence data from two enrichment reactors.</title>
        <authorList>
            <person name="Speth D.R."/>
            <person name="Russ L."/>
            <person name="Kartal B."/>
            <person name="Op den Camp H.J."/>
            <person name="Dutilh B.E."/>
            <person name="Jetten M.S."/>
        </authorList>
    </citation>
    <scope>NUCLEOTIDE SEQUENCE [LARGE SCALE GENOMIC DNA]</scope>
    <source>
        <strain evidence="3">RU1</strain>
    </source>
</reference>
<dbReference type="Proteomes" id="UP000030652">
    <property type="component" value="Unassembled WGS sequence"/>
</dbReference>
<dbReference type="InterPro" id="IPR051203">
    <property type="entry name" value="Polysaccharide_Synthase-Rel"/>
</dbReference>
<dbReference type="eggNOG" id="COG1086">
    <property type="taxonomic scope" value="Bacteria"/>
</dbReference>
<dbReference type="PANTHER" id="PTHR43318">
    <property type="entry name" value="UDP-N-ACETYLGLUCOSAMINE 4,6-DEHYDRATASE"/>
    <property type="match status" value="1"/>
</dbReference>
<gene>
    <name evidence="3" type="ORF">SCABRO_03567</name>
</gene>
<name>A0A0B0EDD3_9BACT</name>
<evidence type="ECO:0000313" key="3">
    <source>
        <dbReference type="EMBL" id="KHE90689.1"/>
    </source>
</evidence>
<evidence type="ECO:0000256" key="1">
    <source>
        <dbReference type="ARBA" id="ARBA00007430"/>
    </source>
</evidence>
<feature type="domain" description="Polysaccharide biosynthesis protein CapD-like" evidence="2">
    <location>
        <begin position="1"/>
        <end position="160"/>
    </location>
</feature>
<comment type="caution">
    <text evidence="3">The sequence shown here is derived from an EMBL/GenBank/DDBJ whole genome shotgun (WGS) entry which is preliminary data.</text>
</comment>
<proteinExistence type="inferred from homology"/>
<dbReference type="Pfam" id="PF02719">
    <property type="entry name" value="Polysacc_synt_2"/>
    <property type="match status" value="1"/>
</dbReference>
<dbReference type="PATRIC" id="fig|237368.3.peg.3843"/>
<dbReference type="PANTHER" id="PTHR43318:SF1">
    <property type="entry name" value="POLYSACCHARIDE BIOSYNTHESIS PROTEIN EPSC-RELATED"/>
    <property type="match status" value="1"/>
</dbReference>
<dbReference type="Gene3D" id="3.40.50.720">
    <property type="entry name" value="NAD(P)-binding Rossmann-like Domain"/>
    <property type="match status" value="1"/>
</dbReference>
<evidence type="ECO:0000313" key="4">
    <source>
        <dbReference type="Proteomes" id="UP000030652"/>
    </source>
</evidence>
<organism evidence="3 4">
    <name type="scientific">Candidatus Scalindua brodae</name>
    <dbReference type="NCBI Taxonomy" id="237368"/>
    <lineage>
        <taxon>Bacteria</taxon>
        <taxon>Pseudomonadati</taxon>
        <taxon>Planctomycetota</taxon>
        <taxon>Candidatus Brocadiia</taxon>
        <taxon>Candidatus Brocadiales</taxon>
        <taxon>Candidatus Scalinduaceae</taxon>
        <taxon>Candidatus Scalindua</taxon>
    </lineage>
</organism>